<evidence type="ECO:0000313" key="1">
    <source>
        <dbReference type="EMBL" id="HHF98167.1"/>
    </source>
</evidence>
<dbReference type="Proteomes" id="UP000886070">
    <property type="component" value="Unassembled WGS sequence"/>
</dbReference>
<reference evidence="1" key="1">
    <citation type="journal article" date="2020" name="mSystems">
        <title>Genome- and Community-Level Interaction Insights into Carbon Utilization and Element Cycling Functions of Hydrothermarchaeota in Hydrothermal Sediment.</title>
        <authorList>
            <person name="Zhou Z."/>
            <person name="Liu Y."/>
            <person name="Xu W."/>
            <person name="Pan J."/>
            <person name="Luo Z.H."/>
            <person name="Li M."/>
        </authorList>
    </citation>
    <scope>NUCLEOTIDE SEQUENCE [LARGE SCALE GENOMIC DNA]</scope>
    <source>
        <strain evidence="1">HyVt-92</strain>
    </source>
</reference>
<sequence>MKTAIFLFVFLIFFGIVKGYYRPQHPFPEGKIYVPLFINKTFKEDIEEIITQKVVDELLLATGFRLTSEEEARFLLRGEIVKYVKEPVTNGEYKLTIGVRILFLDVEEKRTIYSGDISESLFSSASQTEKEMVERISQTIGRKILNLILKEFEKNGS</sequence>
<dbReference type="InterPro" id="IPR007485">
    <property type="entry name" value="LPS_assembly_LptE"/>
</dbReference>
<accession>A0A7V5I0E9</accession>
<evidence type="ECO:0008006" key="2">
    <source>
        <dbReference type="Google" id="ProtNLM"/>
    </source>
</evidence>
<gene>
    <name evidence="1" type="ORF">ENL39_01600</name>
</gene>
<dbReference type="GO" id="GO:0043165">
    <property type="term" value="P:Gram-negative-bacterium-type cell outer membrane assembly"/>
    <property type="evidence" value="ECO:0007669"/>
    <property type="project" value="InterPro"/>
</dbReference>
<name>A0A7V5I0E9_UNCAE</name>
<dbReference type="GO" id="GO:0019867">
    <property type="term" value="C:outer membrane"/>
    <property type="evidence" value="ECO:0007669"/>
    <property type="project" value="InterPro"/>
</dbReference>
<dbReference type="EMBL" id="DRTT01000049">
    <property type="protein sequence ID" value="HHF98167.1"/>
    <property type="molecule type" value="Genomic_DNA"/>
</dbReference>
<organism evidence="1">
    <name type="scientific">Aerophobetes bacterium</name>
    <dbReference type="NCBI Taxonomy" id="2030807"/>
    <lineage>
        <taxon>Bacteria</taxon>
        <taxon>Candidatus Aerophobota</taxon>
    </lineage>
</organism>
<proteinExistence type="predicted"/>
<dbReference type="AlphaFoldDB" id="A0A7V5I0E9"/>
<protein>
    <recommendedName>
        <fullName evidence="2">DUF4136 domain-containing protein</fullName>
    </recommendedName>
</protein>
<dbReference type="Pfam" id="PF04390">
    <property type="entry name" value="LptE"/>
    <property type="match status" value="1"/>
</dbReference>
<comment type="caution">
    <text evidence="1">The sequence shown here is derived from an EMBL/GenBank/DDBJ whole genome shotgun (WGS) entry which is preliminary data.</text>
</comment>